<name>A0A917U6L8_9ACTN</name>
<dbReference type="Pfam" id="PF13380">
    <property type="entry name" value="CoA_binding_2"/>
    <property type="match status" value="1"/>
</dbReference>
<dbReference type="SMART" id="SM00881">
    <property type="entry name" value="CoA_binding"/>
    <property type="match status" value="1"/>
</dbReference>
<dbReference type="PANTHER" id="PTHR42793">
    <property type="entry name" value="COA BINDING DOMAIN CONTAINING PROTEIN"/>
    <property type="match status" value="1"/>
</dbReference>
<dbReference type="AlphaFoldDB" id="A0A917U6L8"/>
<dbReference type="InterPro" id="IPR036291">
    <property type="entry name" value="NAD(P)-bd_dom_sf"/>
</dbReference>
<dbReference type="InterPro" id="IPR016102">
    <property type="entry name" value="Succinyl-CoA_synth-like"/>
</dbReference>
<dbReference type="InterPro" id="IPR003781">
    <property type="entry name" value="CoA-bd"/>
</dbReference>
<dbReference type="SUPFAM" id="SSF52210">
    <property type="entry name" value="Succinyl-CoA synthetase domains"/>
    <property type="match status" value="2"/>
</dbReference>
<feature type="domain" description="CoA-binding" evidence="2">
    <location>
        <begin position="28"/>
        <end position="123"/>
    </location>
</feature>
<proteinExistence type="predicted"/>
<dbReference type="Gene3D" id="3.40.50.720">
    <property type="entry name" value="NAD(P)-binding Rossmann-like Domain"/>
    <property type="match status" value="1"/>
</dbReference>
<evidence type="ECO:0000313" key="4">
    <source>
        <dbReference type="Proteomes" id="UP000642070"/>
    </source>
</evidence>
<evidence type="ECO:0000259" key="2">
    <source>
        <dbReference type="SMART" id="SM00881"/>
    </source>
</evidence>
<feature type="region of interest" description="Disordered" evidence="1">
    <location>
        <begin position="1"/>
        <end position="27"/>
    </location>
</feature>
<reference evidence="3" key="1">
    <citation type="journal article" date="2014" name="Int. J. Syst. Evol. Microbiol.">
        <title>Complete genome sequence of Corynebacterium casei LMG S-19264T (=DSM 44701T), isolated from a smear-ripened cheese.</title>
        <authorList>
            <consortium name="US DOE Joint Genome Institute (JGI-PGF)"/>
            <person name="Walter F."/>
            <person name="Albersmeier A."/>
            <person name="Kalinowski J."/>
            <person name="Ruckert C."/>
        </authorList>
    </citation>
    <scope>NUCLEOTIDE SEQUENCE</scope>
    <source>
        <strain evidence="3">JCM 19831</strain>
    </source>
</reference>
<dbReference type="PANTHER" id="PTHR42793:SF1">
    <property type="entry name" value="PEPTIDYL-LYSINE N-ACETYLTRANSFERASE PATZ"/>
    <property type="match status" value="1"/>
</dbReference>
<keyword evidence="4" id="KW-1185">Reference proteome</keyword>
<organism evidence="3 4">
    <name type="scientific">Dactylosporangium sucinum</name>
    <dbReference type="NCBI Taxonomy" id="1424081"/>
    <lineage>
        <taxon>Bacteria</taxon>
        <taxon>Bacillati</taxon>
        <taxon>Actinomycetota</taxon>
        <taxon>Actinomycetes</taxon>
        <taxon>Micromonosporales</taxon>
        <taxon>Micromonosporaceae</taxon>
        <taxon>Dactylosporangium</taxon>
    </lineage>
</organism>
<dbReference type="SUPFAM" id="SSF51735">
    <property type="entry name" value="NAD(P)-binding Rossmann-fold domains"/>
    <property type="match status" value="1"/>
</dbReference>
<dbReference type="Gene3D" id="3.40.50.261">
    <property type="entry name" value="Succinyl-CoA synthetase domains"/>
    <property type="match status" value="2"/>
</dbReference>
<dbReference type="EMBL" id="BMPI01000042">
    <property type="protein sequence ID" value="GGM58774.1"/>
    <property type="molecule type" value="Genomic_DNA"/>
</dbReference>
<accession>A0A917U6L8</accession>
<evidence type="ECO:0000256" key="1">
    <source>
        <dbReference type="SAM" id="MobiDB-lite"/>
    </source>
</evidence>
<dbReference type="Proteomes" id="UP000642070">
    <property type="component" value="Unassembled WGS sequence"/>
</dbReference>
<evidence type="ECO:0000313" key="3">
    <source>
        <dbReference type="EMBL" id="GGM58774.1"/>
    </source>
</evidence>
<protein>
    <recommendedName>
        <fullName evidence="2">CoA-binding domain-containing protein</fullName>
    </recommendedName>
</protein>
<reference evidence="3" key="2">
    <citation type="submission" date="2020-09" db="EMBL/GenBank/DDBJ databases">
        <authorList>
            <person name="Sun Q."/>
            <person name="Ohkuma M."/>
        </authorList>
    </citation>
    <scope>NUCLEOTIDE SEQUENCE</scope>
    <source>
        <strain evidence="3">JCM 19831</strain>
    </source>
</reference>
<comment type="caution">
    <text evidence="3">The sequence shown here is derived from an EMBL/GenBank/DDBJ whole genome shotgun (WGS) entry which is preliminary data.</text>
</comment>
<gene>
    <name evidence="3" type="ORF">GCM10007977_070400</name>
</gene>
<sequence>MGGVGWEPPTKPGAKPTEPGTATDFGPLFSPRTVAVAGASATKQGFGNRFLQAYRTAGWTDGTLFAIHPTADRIDGVPAVPSVADIPGGVDYLLVTVPAAQAPALVAGTAGAARFVQVVSGGFGETGAGGADRERELLDALRSAKTRLLGPNCLGTYAPRGRQVFTFGQSLEPGPVSVLSQSGGLAGDITTAGGRRGIRFARVVSLGNGIDVAPGELLEWLVDDPETEVVGAYLEGPRDGARLVRALRRAAGRKPVVLLPGGLSRQGAEAVASHTGSLAGDDRLWDAIAAGTGAIRVSTLEDFLGVLRMLQVYAHRPAPAGSDVLVVGPGGGASVLATDACDRAGLTLAPIVAATRQALRENGFGAGTSVSNPVEVPIGPASAPDLAARVLGPVLAGQPYPDVLLHVNVQSYFSYGTGDLTPLVDLLGRLPELAGPARVTVAARNLDTAPGDAADRIGAAAVAAGVPLFGTLDAAATAIAAVKRWTRSQATEGRPA</sequence>
<dbReference type="InterPro" id="IPR032875">
    <property type="entry name" value="Succ_CoA_lig_flav_dom"/>
</dbReference>
<dbReference type="Pfam" id="PF13607">
    <property type="entry name" value="Succ_CoA_lig"/>
    <property type="match status" value="1"/>
</dbReference>